<sequence>MITIHLNEREVNIDETINVSQLLTQENYPQIGIAVAVNQNIISKTQWDTQRFQNGDSILIIQATQGG</sequence>
<accession>A0ABX1D9Z1</accession>
<dbReference type="CDD" id="cd00565">
    <property type="entry name" value="Ubl_ThiS"/>
    <property type="match status" value="1"/>
</dbReference>
<proteinExistence type="predicted"/>
<evidence type="ECO:0000313" key="2">
    <source>
        <dbReference type="Proteomes" id="UP000760545"/>
    </source>
</evidence>
<dbReference type="PANTHER" id="PTHR34472:SF1">
    <property type="entry name" value="SULFUR CARRIER PROTEIN THIS"/>
    <property type="match status" value="1"/>
</dbReference>
<gene>
    <name evidence="1" type="primary">thiS</name>
    <name evidence="1" type="ORF">HC176_00540</name>
</gene>
<dbReference type="EMBL" id="JAAVJS010000001">
    <property type="protein sequence ID" value="NJX13972.1"/>
    <property type="molecule type" value="Genomic_DNA"/>
</dbReference>
<name>A0ABX1D9Z1_9FLAO</name>
<dbReference type="Gene3D" id="3.10.20.30">
    <property type="match status" value="1"/>
</dbReference>
<dbReference type="SUPFAM" id="SSF54285">
    <property type="entry name" value="MoaD/ThiS"/>
    <property type="match status" value="1"/>
</dbReference>
<organism evidence="1 2">
    <name type="scientific">Tamlana crocina</name>
    <dbReference type="NCBI Taxonomy" id="393006"/>
    <lineage>
        <taxon>Bacteria</taxon>
        <taxon>Pseudomonadati</taxon>
        <taxon>Bacteroidota</taxon>
        <taxon>Flavobacteriia</taxon>
        <taxon>Flavobacteriales</taxon>
        <taxon>Flavobacteriaceae</taxon>
        <taxon>Tamlana</taxon>
    </lineage>
</organism>
<dbReference type="InterPro" id="IPR003749">
    <property type="entry name" value="ThiS/MoaD-like"/>
</dbReference>
<comment type="caution">
    <text evidence="1">The sequence shown here is derived from an EMBL/GenBank/DDBJ whole genome shotgun (WGS) entry which is preliminary data.</text>
</comment>
<dbReference type="InterPro" id="IPR016155">
    <property type="entry name" value="Mopterin_synth/thiamin_S_b"/>
</dbReference>
<evidence type="ECO:0000313" key="1">
    <source>
        <dbReference type="EMBL" id="NJX13972.1"/>
    </source>
</evidence>
<dbReference type="InterPro" id="IPR012675">
    <property type="entry name" value="Beta-grasp_dom_sf"/>
</dbReference>
<dbReference type="Pfam" id="PF02597">
    <property type="entry name" value="ThiS"/>
    <property type="match status" value="1"/>
</dbReference>
<dbReference type="NCBIfam" id="TIGR01683">
    <property type="entry name" value="thiS"/>
    <property type="match status" value="1"/>
</dbReference>
<dbReference type="PANTHER" id="PTHR34472">
    <property type="entry name" value="SULFUR CARRIER PROTEIN THIS"/>
    <property type="match status" value="1"/>
</dbReference>
<dbReference type="InterPro" id="IPR010035">
    <property type="entry name" value="Thi_S"/>
</dbReference>
<reference evidence="1 2" key="1">
    <citation type="submission" date="2020-03" db="EMBL/GenBank/DDBJ databases">
        <title>Tamlana sp. nov, isolated from XXX.</title>
        <authorList>
            <person name="Cao W.R."/>
        </authorList>
    </citation>
    <scope>NUCLEOTIDE SEQUENCE [LARGE SCALE GENOMIC DNA]</scope>
    <source>
        <strain evidence="1 2">HST1-43</strain>
    </source>
</reference>
<protein>
    <submittedName>
        <fullName evidence="1">Sulfur carrier protein ThiS</fullName>
    </submittedName>
</protein>
<keyword evidence="2" id="KW-1185">Reference proteome</keyword>
<dbReference type="Proteomes" id="UP000760545">
    <property type="component" value="Unassembled WGS sequence"/>
</dbReference>
<dbReference type="RefSeq" id="WP_167916229.1">
    <property type="nucleotide sequence ID" value="NZ_JAAVJS010000001.1"/>
</dbReference>